<dbReference type="EMBL" id="CP015609">
    <property type="protein sequence ID" value="APT48408.1"/>
    <property type="molecule type" value="Genomic_DNA"/>
</dbReference>
<name>A0A1L6ZPH8_BACIA</name>
<gene>
    <name evidence="1" type="ORF">BSA145_21320</name>
</gene>
<dbReference type="Proteomes" id="UP000185426">
    <property type="component" value="Plasmid unnamed2"/>
</dbReference>
<proteinExistence type="predicted"/>
<dbReference type="AlphaFoldDB" id="A0A1L6ZPH8"/>
<accession>A0A1L6ZPH8</accession>
<keyword evidence="1" id="KW-0614">Plasmid</keyword>
<evidence type="ECO:0000313" key="2">
    <source>
        <dbReference type="Proteomes" id="UP000185426"/>
    </source>
</evidence>
<sequence>MTGADEPWTRADVVLVMTEAMERRRDEYSTTADLAGFALEALAAAGLVVPVLPPKPAPIARP</sequence>
<evidence type="ECO:0000313" key="1">
    <source>
        <dbReference type="EMBL" id="APT48408.1"/>
    </source>
</evidence>
<organism evidence="1 2">
    <name type="scientific">Bacillus safensis</name>
    <dbReference type="NCBI Taxonomy" id="561879"/>
    <lineage>
        <taxon>Bacteria</taxon>
        <taxon>Bacillati</taxon>
        <taxon>Bacillota</taxon>
        <taxon>Bacilli</taxon>
        <taxon>Bacillales</taxon>
        <taxon>Bacillaceae</taxon>
        <taxon>Bacillus</taxon>
    </lineage>
</organism>
<protein>
    <submittedName>
        <fullName evidence="1">Uncharacterized protein</fullName>
    </submittedName>
</protein>
<geneLocation type="plasmid" evidence="1 2">
    <name>unnamed2</name>
</geneLocation>
<reference evidence="1 2" key="1">
    <citation type="submission" date="2016-05" db="EMBL/GenBank/DDBJ databases">
        <title>Complete Genome and Methylome Analysis of Psychrotrophic Bacterial Isolates from Antarctic Lake Untersee.</title>
        <authorList>
            <person name="Fomenkov A."/>
            <person name="Akimov V.N."/>
            <person name="Vasilyeva L.V."/>
            <person name="Andersen D."/>
            <person name="Vincze T."/>
            <person name="Roberts R.J."/>
        </authorList>
    </citation>
    <scope>NUCLEOTIDE SEQUENCE [LARGE SCALE GENOMIC DNA]</scope>
    <source>
        <strain evidence="1 2">U14-5</strain>
        <plasmid evidence="1 2">unnamed2</plasmid>
    </source>
</reference>